<evidence type="ECO:0000256" key="1">
    <source>
        <dbReference type="PROSITE-ProRule" id="PRU00371"/>
    </source>
</evidence>
<dbReference type="InterPro" id="IPR039353">
    <property type="entry name" value="TF_Adf1"/>
</dbReference>
<dbReference type="PANTHER" id="PTHR12243">
    <property type="entry name" value="MADF DOMAIN TRANSCRIPTION FACTOR"/>
    <property type="match status" value="1"/>
</dbReference>
<keyword evidence="4" id="KW-1185">Reference proteome</keyword>
<accession>A0ABM5K086</accession>
<reference evidence="3" key="1">
    <citation type="submission" date="2025-05" db="UniProtKB">
        <authorList>
            <consortium name="EnsemblMetazoa"/>
        </authorList>
    </citation>
    <scope>IDENTIFICATION</scope>
</reference>
<evidence type="ECO:0000313" key="4">
    <source>
        <dbReference type="Proteomes" id="UP001652700"/>
    </source>
</evidence>
<keyword evidence="1" id="KW-0539">Nucleus</keyword>
<proteinExistence type="predicted"/>
<dbReference type="Pfam" id="PF02944">
    <property type="entry name" value="BESS"/>
    <property type="match status" value="1"/>
</dbReference>
<comment type="subcellular location">
    <subcellularLocation>
        <location evidence="1">Nucleus</location>
    </subcellularLocation>
</comment>
<dbReference type="EnsemblMetazoa" id="XM_050647646.1">
    <property type="protein sequence ID" value="XP_050503603.1"/>
    <property type="gene ID" value="LOC126882671"/>
</dbReference>
<dbReference type="GeneID" id="126882671"/>
<evidence type="ECO:0000259" key="2">
    <source>
        <dbReference type="PROSITE" id="PS51031"/>
    </source>
</evidence>
<dbReference type="Proteomes" id="UP001652700">
    <property type="component" value="Unplaced"/>
</dbReference>
<dbReference type="PROSITE" id="PS51031">
    <property type="entry name" value="BESS"/>
    <property type="match status" value="1"/>
</dbReference>
<feature type="domain" description="BESS" evidence="2">
    <location>
        <begin position="156"/>
        <end position="195"/>
    </location>
</feature>
<organism evidence="3 4">
    <name type="scientific">Diabrotica virgifera virgifera</name>
    <name type="common">western corn rootworm</name>
    <dbReference type="NCBI Taxonomy" id="50390"/>
    <lineage>
        <taxon>Eukaryota</taxon>
        <taxon>Metazoa</taxon>
        <taxon>Ecdysozoa</taxon>
        <taxon>Arthropoda</taxon>
        <taxon>Hexapoda</taxon>
        <taxon>Insecta</taxon>
        <taxon>Pterygota</taxon>
        <taxon>Neoptera</taxon>
        <taxon>Endopterygota</taxon>
        <taxon>Coleoptera</taxon>
        <taxon>Polyphaga</taxon>
        <taxon>Cucujiformia</taxon>
        <taxon>Chrysomeloidea</taxon>
        <taxon>Chrysomelidae</taxon>
        <taxon>Galerucinae</taxon>
        <taxon>Diabroticina</taxon>
        <taxon>Diabroticites</taxon>
        <taxon>Diabrotica</taxon>
    </lineage>
</organism>
<evidence type="ECO:0000313" key="3">
    <source>
        <dbReference type="EnsemblMetazoa" id="XP_050503603.1"/>
    </source>
</evidence>
<dbReference type="PANTHER" id="PTHR12243:SF67">
    <property type="entry name" value="COREPRESSOR OF PANGOLIN, ISOFORM A-RELATED"/>
    <property type="match status" value="1"/>
</dbReference>
<sequence>MESVLIDQVRQHPCLYDIQTEAIKVMWTKLRNAFIAAKKRRKTKSGQAAKKFAPWKFEKEMSFLIPSLEMRETCSNLETRTNDENILVEPDFEEHSTELLDDNEELTEREKDEQISPCYSPATSLKCQNPAHEMVQIMKKNAENYMKRYDNDVNNLDEVDMFYLSMAKTVKKLPPLEQAKIRMTLCQLVSEAEIRTIAGNVE</sequence>
<protein>
    <recommendedName>
        <fullName evidence="2">BESS domain-containing protein</fullName>
    </recommendedName>
</protein>
<dbReference type="InterPro" id="IPR004210">
    <property type="entry name" value="BESS_motif"/>
</dbReference>
<name>A0ABM5K086_DIAVI</name>
<dbReference type="RefSeq" id="XP_050503603.1">
    <property type="nucleotide sequence ID" value="XM_050647646.1"/>
</dbReference>